<evidence type="ECO:0000313" key="1">
    <source>
        <dbReference type="EMBL" id="MBA8880894.1"/>
    </source>
</evidence>
<protein>
    <submittedName>
        <fullName evidence="1">Uncharacterized protein</fullName>
    </submittedName>
</protein>
<dbReference type="EMBL" id="JACGXN010000010">
    <property type="protein sequence ID" value="MBA8880894.1"/>
    <property type="molecule type" value="Genomic_DNA"/>
</dbReference>
<evidence type="ECO:0000313" key="2">
    <source>
        <dbReference type="Proteomes" id="UP000549052"/>
    </source>
</evidence>
<accession>A0A839ETQ8</accession>
<sequence length="106" mass="11607">MPKLYSRLLVAAIALLAMLTVDSVLPLPFSPFVSEAQAIIGRPLTPYSVAGVARRTTRRVVRRTTMYAATLPGGCISTSVYGAVVWRCGSVYYQPYGGRYVQIYVD</sequence>
<dbReference type="AlphaFoldDB" id="A0A839ETQ8"/>
<comment type="caution">
    <text evidence="1">The sequence shown here is derived from an EMBL/GenBank/DDBJ whole genome shotgun (WGS) entry which is preliminary data.</text>
</comment>
<reference evidence="1 2" key="1">
    <citation type="submission" date="2020-07" db="EMBL/GenBank/DDBJ databases">
        <title>Genomic Encyclopedia of Type Strains, Phase IV (KMG-V): Genome sequencing to study the core and pangenomes of soil and plant-associated prokaryotes.</title>
        <authorList>
            <person name="Whitman W."/>
        </authorList>
    </citation>
    <scope>NUCLEOTIDE SEQUENCE [LARGE SCALE GENOMIC DNA]</scope>
    <source>
        <strain evidence="1 2">AN3</strain>
    </source>
</reference>
<keyword evidence="2" id="KW-1185">Reference proteome</keyword>
<dbReference type="Proteomes" id="UP000549052">
    <property type="component" value="Unassembled WGS sequence"/>
</dbReference>
<organism evidence="1 2">
    <name type="scientific">Phyllobacterium myrsinacearum</name>
    <dbReference type="NCBI Taxonomy" id="28101"/>
    <lineage>
        <taxon>Bacteria</taxon>
        <taxon>Pseudomonadati</taxon>
        <taxon>Pseudomonadota</taxon>
        <taxon>Alphaproteobacteria</taxon>
        <taxon>Hyphomicrobiales</taxon>
        <taxon>Phyllobacteriaceae</taxon>
        <taxon>Phyllobacterium</taxon>
    </lineage>
</organism>
<gene>
    <name evidence="1" type="ORF">FHW16_004629</name>
</gene>
<name>A0A839ETQ8_9HYPH</name>
<proteinExistence type="predicted"/>